<dbReference type="PROSITE" id="PS50142">
    <property type="entry name" value="RNASE_3_2"/>
    <property type="match status" value="1"/>
</dbReference>
<dbReference type="InterPro" id="IPR000999">
    <property type="entry name" value="RNase_III_dom"/>
</dbReference>
<dbReference type="GO" id="GO:0004525">
    <property type="term" value="F:ribonuclease III activity"/>
    <property type="evidence" value="ECO:0007669"/>
    <property type="project" value="InterPro"/>
</dbReference>
<accession>A0A5N5XCH9</accession>
<dbReference type="AlphaFoldDB" id="A0A5N5XCH9"/>
<dbReference type="EMBL" id="ML732158">
    <property type="protein sequence ID" value="KAB8078419.1"/>
    <property type="molecule type" value="Genomic_DNA"/>
</dbReference>
<dbReference type="OrthoDB" id="67027at2759"/>
<dbReference type="GO" id="GO:0006396">
    <property type="term" value="P:RNA processing"/>
    <property type="evidence" value="ECO:0007669"/>
    <property type="project" value="InterPro"/>
</dbReference>
<dbReference type="Proteomes" id="UP000326565">
    <property type="component" value="Unassembled WGS sequence"/>
</dbReference>
<gene>
    <name evidence="2" type="ORF">BDV29DRAFT_166343</name>
</gene>
<feature type="domain" description="RNase III" evidence="1">
    <location>
        <begin position="12"/>
        <end position="136"/>
    </location>
</feature>
<dbReference type="SMART" id="SM00535">
    <property type="entry name" value="RIBOc"/>
    <property type="match status" value="1"/>
</dbReference>
<dbReference type="Gene3D" id="1.10.1520.10">
    <property type="entry name" value="Ribonuclease III domain"/>
    <property type="match status" value="1"/>
</dbReference>
<protein>
    <submittedName>
        <fullName evidence="2">Ribonuclease III domain-containing protein</fullName>
    </submittedName>
</protein>
<dbReference type="CDD" id="cd00593">
    <property type="entry name" value="RIBOc"/>
    <property type="match status" value="1"/>
</dbReference>
<dbReference type="Pfam" id="PF00636">
    <property type="entry name" value="Ribonuclease_3"/>
    <property type="match status" value="1"/>
</dbReference>
<keyword evidence="3" id="KW-1185">Reference proteome</keyword>
<evidence type="ECO:0000313" key="2">
    <source>
        <dbReference type="EMBL" id="KAB8078419.1"/>
    </source>
</evidence>
<dbReference type="InterPro" id="IPR036389">
    <property type="entry name" value="RNase_III_sf"/>
</dbReference>
<evidence type="ECO:0000259" key="1">
    <source>
        <dbReference type="PROSITE" id="PS50142"/>
    </source>
</evidence>
<dbReference type="SUPFAM" id="SSF69065">
    <property type="entry name" value="RNase III domain-like"/>
    <property type="match status" value="1"/>
</dbReference>
<evidence type="ECO:0000313" key="3">
    <source>
        <dbReference type="Proteomes" id="UP000326565"/>
    </source>
</evidence>
<sequence length="157" mass="17054">MTSPASPSNDRVHFIERITGYNFHNPSLLHEALRTAGTTAFLQPRRLDGNKDLAQIGDAALRLTLISDGYKARACRSTINETLSARASNAPLAETGFKQGLDRLLYVNPSQGRLVSPKVMATAVEAILGAVYIDSGEDTLVLRSVMAALDLDWRAKD</sequence>
<name>A0A5N5XCH9_9EURO</name>
<proteinExistence type="predicted"/>
<reference evidence="2 3" key="1">
    <citation type="submission" date="2019-04" db="EMBL/GenBank/DDBJ databases">
        <title>Friends and foes A comparative genomics study of 23 Aspergillus species from section Flavi.</title>
        <authorList>
            <consortium name="DOE Joint Genome Institute"/>
            <person name="Kjaerbolling I."/>
            <person name="Vesth T."/>
            <person name="Frisvad J.C."/>
            <person name="Nybo J.L."/>
            <person name="Theobald S."/>
            <person name="Kildgaard S."/>
            <person name="Isbrandt T."/>
            <person name="Kuo A."/>
            <person name="Sato A."/>
            <person name="Lyhne E.K."/>
            <person name="Kogle M.E."/>
            <person name="Wiebenga A."/>
            <person name="Kun R.S."/>
            <person name="Lubbers R.J."/>
            <person name="Makela M.R."/>
            <person name="Barry K."/>
            <person name="Chovatia M."/>
            <person name="Clum A."/>
            <person name="Daum C."/>
            <person name="Haridas S."/>
            <person name="He G."/>
            <person name="LaButti K."/>
            <person name="Lipzen A."/>
            <person name="Mondo S."/>
            <person name="Riley R."/>
            <person name="Salamov A."/>
            <person name="Simmons B.A."/>
            <person name="Magnuson J.K."/>
            <person name="Henrissat B."/>
            <person name="Mortensen U.H."/>
            <person name="Larsen T.O."/>
            <person name="Devries R.P."/>
            <person name="Grigoriev I.V."/>
            <person name="Machida M."/>
            <person name="Baker S.E."/>
            <person name="Andersen M.R."/>
        </authorList>
    </citation>
    <scope>NUCLEOTIDE SEQUENCE [LARGE SCALE GENOMIC DNA]</scope>
    <source>
        <strain evidence="2 3">CBS 151.66</strain>
    </source>
</reference>
<organism evidence="2 3">
    <name type="scientific">Aspergillus leporis</name>
    <dbReference type="NCBI Taxonomy" id="41062"/>
    <lineage>
        <taxon>Eukaryota</taxon>
        <taxon>Fungi</taxon>
        <taxon>Dikarya</taxon>
        <taxon>Ascomycota</taxon>
        <taxon>Pezizomycotina</taxon>
        <taxon>Eurotiomycetes</taxon>
        <taxon>Eurotiomycetidae</taxon>
        <taxon>Eurotiales</taxon>
        <taxon>Aspergillaceae</taxon>
        <taxon>Aspergillus</taxon>
        <taxon>Aspergillus subgen. Circumdati</taxon>
    </lineage>
</organism>